<dbReference type="SUPFAM" id="SSF53756">
    <property type="entry name" value="UDP-Glycosyltransferase/glycogen phosphorylase"/>
    <property type="match status" value="1"/>
</dbReference>
<comment type="caution">
    <text evidence="1">The sequence shown here is derived from an EMBL/GenBank/DDBJ whole genome shotgun (WGS) entry which is preliminary data.</text>
</comment>
<sequence length="370" mass="43986">MFKKLRIAYFMHVDWNWAKQRPHFIFEGLSEVYDVDLYCVKSFGKHSLTSANKQKDRLRKNYFSINKIPLSGKSKALKWLERLSNSKLSKGMLDRYDIIWITSPVMLHFIPNHWLSGRTVIYDCMDDYLSFNRNKSKLKKHQSYEEELIKASILVFASSRTLKDRMLKRYSTYFNNVNIEVIQNGITEKWLDYNFEHFKRNMSSKSYNIVYSGTIGDWIDFDSLVYLLESQAEISIQLIGPIDTKIVKHPRLNYIGPVSHEELPNYLINADAFIMPFQLTDLVLTVDPVKMYEYISFSKPVFSIYYQETKKFAPFVKLYSTKEELLSYVTETMWQNHDKEDIDIETRREFLKNNTWAERLKCVITKIEEL</sequence>
<evidence type="ECO:0000313" key="1">
    <source>
        <dbReference type="EMBL" id="MUG47200.1"/>
    </source>
</evidence>
<accession>A0A7X3CPB9</accession>
<reference evidence="1 2" key="1">
    <citation type="submission" date="2019-11" db="EMBL/GenBank/DDBJ databases">
        <title>Draft genome sequences of five Paenibacillus species of dairy origin.</title>
        <authorList>
            <person name="Olajide A.M."/>
            <person name="Chen S."/>
            <person name="Lapointe G."/>
        </authorList>
    </citation>
    <scope>NUCLEOTIDE SEQUENCE [LARGE SCALE GENOMIC DNA]</scope>
    <source>
        <strain evidence="1 2">12CR55</strain>
    </source>
</reference>
<dbReference type="OrthoDB" id="9816564at2"/>
<dbReference type="Gene3D" id="3.40.50.2000">
    <property type="entry name" value="Glycogen Phosphorylase B"/>
    <property type="match status" value="2"/>
</dbReference>
<name>A0A7X3CPB9_9BACL</name>
<gene>
    <name evidence="1" type="ORF">GNP95_19730</name>
</gene>
<dbReference type="AlphaFoldDB" id="A0A7X3CPB9"/>
<dbReference type="RefSeq" id="WP_155612576.1">
    <property type="nucleotide sequence ID" value="NZ_WNZW01000010.1"/>
</dbReference>
<organism evidence="1 2">
    <name type="scientific">Paenibacillus woosongensis</name>
    <dbReference type="NCBI Taxonomy" id="307580"/>
    <lineage>
        <taxon>Bacteria</taxon>
        <taxon>Bacillati</taxon>
        <taxon>Bacillota</taxon>
        <taxon>Bacilli</taxon>
        <taxon>Bacillales</taxon>
        <taxon>Paenibacillaceae</taxon>
        <taxon>Paenibacillus</taxon>
    </lineage>
</organism>
<dbReference type="EMBL" id="WNZW01000010">
    <property type="protein sequence ID" value="MUG47200.1"/>
    <property type="molecule type" value="Genomic_DNA"/>
</dbReference>
<evidence type="ECO:0000313" key="2">
    <source>
        <dbReference type="Proteomes" id="UP000447876"/>
    </source>
</evidence>
<protein>
    <recommendedName>
        <fullName evidence="3">Glycosyltransferase</fullName>
    </recommendedName>
</protein>
<evidence type="ECO:0008006" key="3">
    <source>
        <dbReference type="Google" id="ProtNLM"/>
    </source>
</evidence>
<proteinExistence type="predicted"/>
<dbReference type="Proteomes" id="UP000447876">
    <property type="component" value="Unassembled WGS sequence"/>
</dbReference>